<dbReference type="Proteomes" id="UP001054945">
    <property type="component" value="Unassembled WGS sequence"/>
</dbReference>
<dbReference type="EMBL" id="BPLR01019527">
    <property type="protein sequence ID" value="GIX68821.1"/>
    <property type="molecule type" value="Genomic_DNA"/>
</dbReference>
<reference evidence="1 2" key="1">
    <citation type="submission" date="2021-06" db="EMBL/GenBank/DDBJ databases">
        <title>Caerostris extrusa draft genome.</title>
        <authorList>
            <person name="Kono N."/>
            <person name="Arakawa K."/>
        </authorList>
    </citation>
    <scope>NUCLEOTIDE SEQUENCE [LARGE SCALE GENOMIC DNA]</scope>
</reference>
<organism evidence="1 2">
    <name type="scientific">Caerostris extrusa</name>
    <name type="common">Bark spider</name>
    <name type="synonym">Caerostris bankana</name>
    <dbReference type="NCBI Taxonomy" id="172846"/>
    <lineage>
        <taxon>Eukaryota</taxon>
        <taxon>Metazoa</taxon>
        <taxon>Ecdysozoa</taxon>
        <taxon>Arthropoda</taxon>
        <taxon>Chelicerata</taxon>
        <taxon>Arachnida</taxon>
        <taxon>Araneae</taxon>
        <taxon>Araneomorphae</taxon>
        <taxon>Entelegynae</taxon>
        <taxon>Araneoidea</taxon>
        <taxon>Araneidae</taxon>
        <taxon>Caerostris</taxon>
    </lineage>
</organism>
<proteinExistence type="predicted"/>
<keyword evidence="2" id="KW-1185">Reference proteome</keyword>
<comment type="caution">
    <text evidence="1">The sequence shown here is derived from an EMBL/GenBank/DDBJ whole genome shotgun (WGS) entry which is preliminary data.</text>
</comment>
<name>A0AAV4M8U0_CAEEX</name>
<protein>
    <submittedName>
        <fullName evidence="1">Uncharacterized protein</fullName>
    </submittedName>
</protein>
<sequence length="106" mass="12783">MLAKKNRKKKDCNWFLKIEYFNAEIRIEHDKTLMLVGLHEGKEGEYLAIFLADVYYRAEGNMTRSIFVPFQRYAERKALGMSQLYFRKPKHCSIRNCRDLRLLFKE</sequence>
<evidence type="ECO:0000313" key="2">
    <source>
        <dbReference type="Proteomes" id="UP001054945"/>
    </source>
</evidence>
<gene>
    <name evidence="1" type="ORF">CEXT_315221</name>
</gene>
<dbReference type="AlphaFoldDB" id="A0AAV4M8U0"/>
<accession>A0AAV4M8U0</accession>
<evidence type="ECO:0000313" key="1">
    <source>
        <dbReference type="EMBL" id="GIX68821.1"/>
    </source>
</evidence>